<dbReference type="EMBL" id="JBHTKL010000005">
    <property type="protein sequence ID" value="MFD1020255.1"/>
    <property type="molecule type" value="Genomic_DNA"/>
</dbReference>
<feature type="transmembrane region" description="Helical" evidence="1">
    <location>
        <begin position="211"/>
        <end position="233"/>
    </location>
</feature>
<evidence type="ECO:0000313" key="3">
    <source>
        <dbReference type="Proteomes" id="UP001596990"/>
    </source>
</evidence>
<gene>
    <name evidence="2" type="ORF">ACFQ2J_13790</name>
</gene>
<comment type="caution">
    <text evidence="2">The sequence shown here is derived from an EMBL/GenBank/DDBJ whole genome shotgun (WGS) entry which is preliminary data.</text>
</comment>
<sequence length="433" mass="48644">MFVVWAVFLLELFVYFLFKSVVSDVEMLSFVLIAVNLVVLLMYLSRYAVGTVFLLIGALFARVVFMLWDIYARSIYVLPHSGSDTEGFLATGMGVADDLSVLGASIYGGLYTKVLGLLFWVGPEDRLMGQYLNVLIGMTTIVIVLKIFGEWDIKETIQRWCLVGMAFFPSAIIFSSILLREAFISFLVVLSFYFFLRWYREAGLVDMAIAVGVLLIGTFFHSGVIGVIVGYAFMLVFYNHEEERLEFSVKSVVPFGMVGLAGLYMTVVPLESIPFLSKFAFYMDNPNGIYEMASGSEGSDGGGSRYLTQLTIDTPWEIVVFAPLKMFYFLSSPLPWGWRGFNDIASFSYDGFIYLILLVVIVVKFRERIVGDPLLMGALIMVLSTVFIFGVGVDNAGTSMRHRYKLVYLLMLLAVFVLNKSDDQEEKETEAMP</sequence>
<organism evidence="2 3">
    <name type="scientific">Thalassobacillus hwangdonensis</name>
    <dbReference type="NCBI Taxonomy" id="546108"/>
    <lineage>
        <taxon>Bacteria</taxon>
        <taxon>Bacillati</taxon>
        <taxon>Bacillota</taxon>
        <taxon>Bacilli</taxon>
        <taxon>Bacillales</taxon>
        <taxon>Bacillaceae</taxon>
        <taxon>Thalassobacillus</taxon>
    </lineage>
</organism>
<name>A0ABW3L2P4_9BACI</name>
<accession>A0ABW3L2P4</accession>
<evidence type="ECO:0000313" key="2">
    <source>
        <dbReference type="EMBL" id="MFD1020255.1"/>
    </source>
</evidence>
<proteinExistence type="predicted"/>
<evidence type="ECO:0000256" key="1">
    <source>
        <dbReference type="SAM" id="Phobius"/>
    </source>
</evidence>
<evidence type="ECO:0008006" key="4">
    <source>
        <dbReference type="Google" id="ProtNLM"/>
    </source>
</evidence>
<feature type="transmembrane region" description="Helical" evidence="1">
    <location>
        <begin position="160"/>
        <end position="177"/>
    </location>
</feature>
<feature type="transmembrane region" description="Helical" evidence="1">
    <location>
        <begin position="253"/>
        <end position="273"/>
    </location>
</feature>
<keyword evidence="1" id="KW-1133">Transmembrane helix</keyword>
<feature type="transmembrane region" description="Helical" evidence="1">
    <location>
        <begin position="403"/>
        <end position="419"/>
    </location>
</feature>
<feature type="transmembrane region" description="Helical" evidence="1">
    <location>
        <begin position="128"/>
        <end position="148"/>
    </location>
</feature>
<feature type="transmembrane region" description="Helical" evidence="1">
    <location>
        <begin position="52"/>
        <end position="71"/>
    </location>
</feature>
<feature type="transmembrane region" description="Helical" evidence="1">
    <location>
        <begin position="344"/>
        <end position="362"/>
    </location>
</feature>
<dbReference type="RefSeq" id="WP_386061520.1">
    <property type="nucleotide sequence ID" value="NZ_JBHTKL010000005.1"/>
</dbReference>
<feature type="transmembrane region" description="Helical" evidence="1">
    <location>
        <begin position="28"/>
        <end position="45"/>
    </location>
</feature>
<keyword evidence="1" id="KW-0812">Transmembrane</keyword>
<keyword evidence="1" id="KW-0472">Membrane</keyword>
<reference evidence="3" key="1">
    <citation type="journal article" date="2019" name="Int. J. Syst. Evol. Microbiol.">
        <title>The Global Catalogue of Microorganisms (GCM) 10K type strain sequencing project: providing services to taxonomists for standard genome sequencing and annotation.</title>
        <authorList>
            <consortium name="The Broad Institute Genomics Platform"/>
            <consortium name="The Broad Institute Genome Sequencing Center for Infectious Disease"/>
            <person name="Wu L."/>
            <person name="Ma J."/>
        </authorList>
    </citation>
    <scope>NUCLEOTIDE SEQUENCE [LARGE SCALE GENOMIC DNA]</scope>
    <source>
        <strain evidence="3">CCUG 56607</strain>
    </source>
</reference>
<keyword evidence="3" id="KW-1185">Reference proteome</keyword>
<protein>
    <recommendedName>
        <fullName evidence="4">Glycosyltransferase RgtA/B/C/D-like domain-containing protein</fullName>
    </recommendedName>
</protein>
<dbReference type="Proteomes" id="UP001596990">
    <property type="component" value="Unassembled WGS sequence"/>
</dbReference>
<feature type="transmembrane region" description="Helical" evidence="1">
    <location>
        <begin position="374"/>
        <end position="391"/>
    </location>
</feature>
<feature type="transmembrane region" description="Helical" evidence="1">
    <location>
        <begin position="183"/>
        <end position="199"/>
    </location>
</feature>